<proteinExistence type="predicted"/>
<dbReference type="Pfam" id="PF07486">
    <property type="entry name" value="Hydrolase_2"/>
    <property type="match status" value="1"/>
</dbReference>
<name>A0ABQ5VTX4_9RHOB</name>
<reference evidence="4" key="1">
    <citation type="journal article" date="2019" name="Int. J. Syst. Evol. Microbiol.">
        <title>The Global Catalogue of Microorganisms (GCM) 10K type strain sequencing project: providing services to taxonomists for standard genome sequencing and annotation.</title>
        <authorList>
            <consortium name="The Broad Institute Genomics Platform"/>
            <consortium name="The Broad Institute Genome Sequencing Center for Infectious Disease"/>
            <person name="Wu L."/>
            <person name="Ma J."/>
        </authorList>
    </citation>
    <scope>NUCLEOTIDE SEQUENCE [LARGE SCALE GENOMIC DNA]</scope>
    <source>
        <strain evidence="4">NBRC 110140</strain>
    </source>
</reference>
<dbReference type="InterPro" id="IPR011105">
    <property type="entry name" value="Cell_wall_hydrolase_SleB"/>
</dbReference>
<dbReference type="InterPro" id="IPR042047">
    <property type="entry name" value="SleB_dom1"/>
</dbReference>
<evidence type="ECO:0000256" key="1">
    <source>
        <dbReference type="SAM" id="SignalP"/>
    </source>
</evidence>
<protein>
    <recommendedName>
        <fullName evidence="2">Cell wall hydrolase SleB domain-containing protein</fullName>
    </recommendedName>
</protein>
<evidence type="ECO:0000313" key="4">
    <source>
        <dbReference type="Proteomes" id="UP001156694"/>
    </source>
</evidence>
<sequence>MKYLNVIALCSALIIPVAANANTASYTLAQLNAVAQAEAKDQATSGSTRTGRWVPISEQLSVNMPINKTIDGQPREKGNVAALSARDLRMPLYSKDALPSQEEADAFGNLTITNVKFAPKNQKRKIGSLFQRRPKVHIYATVPAKATINALPQASGDAEWACLTEALYFEARGESLSGIFAVAEVIVNRRNSKKFPNTVCKVISQGAHRRNACQFSYKCDGHKEIYHEKKAKELVAKIAQIVLEQRAPKLTSGATFYHAKSVSPRWSRAFDRTATIGHHHFYRG</sequence>
<dbReference type="Gene3D" id="1.10.10.2520">
    <property type="entry name" value="Cell wall hydrolase SleB, domain 1"/>
    <property type="match status" value="1"/>
</dbReference>
<dbReference type="Proteomes" id="UP001156694">
    <property type="component" value="Unassembled WGS sequence"/>
</dbReference>
<accession>A0ABQ5VTX4</accession>
<keyword evidence="4" id="KW-1185">Reference proteome</keyword>
<gene>
    <name evidence="3" type="ORF">GCM10007939_08560</name>
</gene>
<organism evidence="3 4">
    <name type="scientific">Amylibacter marinus</name>
    <dbReference type="NCBI Taxonomy" id="1475483"/>
    <lineage>
        <taxon>Bacteria</taxon>
        <taxon>Pseudomonadati</taxon>
        <taxon>Pseudomonadota</taxon>
        <taxon>Alphaproteobacteria</taxon>
        <taxon>Rhodobacterales</taxon>
        <taxon>Paracoccaceae</taxon>
        <taxon>Amylibacter</taxon>
    </lineage>
</organism>
<keyword evidence="1" id="KW-0732">Signal</keyword>
<evidence type="ECO:0000313" key="3">
    <source>
        <dbReference type="EMBL" id="GLQ34573.1"/>
    </source>
</evidence>
<dbReference type="RefSeq" id="WP_284376415.1">
    <property type="nucleotide sequence ID" value="NZ_BSNN01000002.1"/>
</dbReference>
<feature type="chain" id="PRO_5046378440" description="Cell wall hydrolase SleB domain-containing protein" evidence="1">
    <location>
        <begin position="22"/>
        <end position="284"/>
    </location>
</feature>
<comment type="caution">
    <text evidence="3">The sequence shown here is derived from an EMBL/GenBank/DDBJ whole genome shotgun (WGS) entry which is preliminary data.</text>
</comment>
<evidence type="ECO:0000259" key="2">
    <source>
        <dbReference type="Pfam" id="PF07486"/>
    </source>
</evidence>
<dbReference type="EMBL" id="BSNN01000002">
    <property type="protein sequence ID" value="GLQ34573.1"/>
    <property type="molecule type" value="Genomic_DNA"/>
</dbReference>
<feature type="signal peptide" evidence="1">
    <location>
        <begin position="1"/>
        <end position="21"/>
    </location>
</feature>
<feature type="domain" description="Cell wall hydrolase SleB" evidence="2">
    <location>
        <begin position="173"/>
        <end position="282"/>
    </location>
</feature>